<keyword evidence="2" id="KW-1185">Reference proteome</keyword>
<name>A0ABS6XL11_9SPHN</name>
<protein>
    <submittedName>
        <fullName evidence="1">Uncharacterized protein</fullName>
    </submittedName>
</protein>
<dbReference type="EMBL" id="JAHWZX010000005">
    <property type="protein sequence ID" value="MBW4330619.1"/>
    <property type="molecule type" value="Genomic_DNA"/>
</dbReference>
<organism evidence="1 2">
    <name type="scientific">Stakelama flava</name>
    <dbReference type="NCBI Taxonomy" id="2860338"/>
    <lineage>
        <taxon>Bacteria</taxon>
        <taxon>Pseudomonadati</taxon>
        <taxon>Pseudomonadota</taxon>
        <taxon>Alphaproteobacteria</taxon>
        <taxon>Sphingomonadales</taxon>
        <taxon>Sphingomonadaceae</taxon>
        <taxon>Stakelama</taxon>
    </lineage>
</organism>
<dbReference type="Proteomes" id="UP001197214">
    <property type="component" value="Unassembled WGS sequence"/>
</dbReference>
<evidence type="ECO:0000313" key="2">
    <source>
        <dbReference type="Proteomes" id="UP001197214"/>
    </source>
</evidence>
<evidence type="ECO:0000313" key="1">
    <source>
        <dbReference type="EMBL" id="MBW4330619.1"/>
    </source>
</evidence>
<dbReference type="RefSeq" id="WP_219237740.1">
    <property type="nucleotide sequence ID" value="NZ_JAHWZX010000005.1"/>
</dbReference>
<sequence>MLVSLLALWFALLVLPHIPARRWLERALVDAPDSPRNGAAIRVRAD</sequence>
<proteinExistence type="predicted"/>
<comment type="caution">
    <text evidence="1">The sequence shown here is derived from an EMBL/GenBank/DDBJ whole genome shotgun (WGS) entry which is preliminary data.</text>
</comment>
<accession>A0ABS6XL11</accession>
<gene>
    <name evidence="1" type="ORF">KY084_06980</name>
</gene>
<reference evidence="1 2" key="1">
    <citation type="submission" date="2021-07" db="EMBL/GenBank/DDBJ databases">
        <title>Stakelama flava sp. nov., a novel endophytic bacterium isolated from branch of Kandelia candel.</title>
        <authorList>
            <person name="Tuo L."/>
        </authorList>
    </citation>
    <scope>NUCLEOTIDE SEQUENCE [LARGE SCALE GENOMIC DNA]</scope>
    <source>
        <strain evidence="1 2">CBK3Z-3</strain>
    </source>
</reference>